<dbReference type="InterPro" id="IPR009000">
    <property type="entry name" value="Transl_B-barrel_sf"/>
</dbReference>
<dbReference type="CDD" id="cd04171">
    <property type="entry name" value="SelB"/>
    <property type="match status" value="1"/>
</dbReference>
<dbReference type="InterPro" id="IPR027417">
    <property type="entry name" value="P-loop_NTPase"/>
</dbReference>
<dbReference type="Gene3D" id="3.40.50.300">
    <property type="entry name" value="P-loop containing nucleotide triphosphate hydrolases"/>
    <property type="match status" value="1"/>
</dbReference>
<dbReference type="GO" id="GO:0003924">
    <property type="term" value="F:GTPase activity"/>
    <property type="evidence" value="ECO:0007669"/>
    <property type="project" value="InterPro"/>
</dbReference>
<dbReference type="Pfam" id="PF25461">
    <property type="entry name" value="Beta-barrel_SelB"/>
    <property type="match status" value="1"/>
</dbReference>
<dbReference type="SUPFAM" id="SSF50447">
    <property type="entry name" value="Translation proteins"/>
    <property type="match status" value="1"/>
</dbReference>
<reference evidence="5" key="2">
    <citation type="submission" date="2020-09" db="EMBL/GenBank/DDBJ databases">
        <authorList>
            <person name="Sun Q."/>
            <person name="Zhou Y."/>
        </authorList>
    </citation>
    <scope>NUCLEOTIDE SEQUENCE</scope>
    <source>
        <strain evidence="5">CGMCC 1.14988</strain>
    </source>
</reference>
<feature type="region of interest" description="Disordered" evidence="3">
    <location>
        <begin position="636"/>
        <end position="656"/>
    </location>
</feature>
<dbReference type="Proteomes" id="UP000650511">
    <property type="component" value="Unassembled WGS sequence"/>
</dbReference>
<proteinExistence type="predicted"/>
<evidence type="ECO:0000256" key="3">
    <source>
        <dbReference type="SAM" id="MobiDB-lite"/>
    </source>
</evidence>
<reference evidence="5" key="1">
    <citation type="journal article" date="2014" name="Int. J. Syst. Evol. Microbiol.">
        <title>Complete genome sequence of Corynebacterium casei LMG S-19264T (=DSM 44701T), isolated from a smear-ripened cheese.</title>
        <authorList>
            <consortium name="US DOE Joint Genome Institute (JGI-PGF)"/>
            <person name="Walter F."/>
            <person name="Albersmeier A."/>
            <person name="Kalinowski J."/>
            <person name="Ruckert C."/>
        </authorList>
    </citation>
    <scope>NUCLEOTIDE SEQUENCE</scope>
    <source>
        <strain evidence="5">CGMCC 1.14988</strain>
    </source>
</reference>
<evidence type="ECO:0000313" key="5">
    <source>
        <dbReference type="EMBL" id="GGI02721.1"/>
    </source>
</evidence>
<evidence type="ECO:0000313" key="6">
    <source>
        <dbReference type="Proteomes" id="UP000650511"/>
    </source>
</evidence>
<feature type="region of interest" description="Disordered" evidence="3">
    <location>
        <begin position="362"/>
        <end position="390"/>
    </location>
</feature>
<dbReference type="GO" id="GO:0005525">
    <property type="term" value="F:GTP binding"/>
    <property type="evidence" value="ECO:0007669"/>
    <property type="project" value="UniProtKB-KW"/>
</dbReference>
<dbReference type="PANTHER" id="PTHR43721">
    <property type="entry name" value="ELONGATION FACTOR TU-RELATED"/>
    <property type="match status" value="1"/>
</dbReference>
<evidence type="ECO:0000256" key="1">
    <source>
        <dbReference type="ARBA" id="ARBA00022741"/>
    </source>
</evidence>
<dbReference type="SUPFAM" id="SSF52540">
    <property type="entry name" value="P-loop containing nucleoside triphosphate hydrolases"/>
    <property type="match status" value="1"/>
</dbReference>
<dbReference type="InterPro" id="IPR036388">
    <property type="entry name" value="WH-like_DNA-bd_sf"/>
</dbReference>
<feature type="compositionally biased region" description="Low complexity" evidence="3">
    <location>
        <begin position="636"/>
        <end position="649"/>
    </location>
</feature>
<comment type="caution">
    <text evidence="5">The sequence shown here is derived from an EMBL/GenBank/DDBJ whole genome shotgun (WGS) entry which is preliminary data.</text>
</comment>
<dbReference type="InterPro" id="IPR009001">
    <property type="entry name" value="Transl_elong_EF1A/Init_IF2_C"/>
</dbReference>
<dbReference type="InterPro" id="IPR050055">
    <property type="entry name" value="EF-Tu_GTPase"/>
</dbReference>
<dbReference type="InterPro" id="IPR015191">
    <property type="entry name" value="SelB_WHD4"/>
</dbReference>
<dbReference type="Pfam" id="PF09107">
    <property type="entry name" value="WHD_3rd_SelB"/>
    <property type="match status" value="1"/>
</dbReference>
<dbReference type="Gene3D" id="1.10.10.2770">
    <property type="match status" value="1"/>
</dbReference>
<name>A0A8J3ET04_9ACTN</name>
<keyword evidence="2" id="KW-0342">GTP-binding</keyword>
<dbReference type="GO" id="GO:0003746">
    <property type="term" value="F:translation elongation factor activity"/>
    <property type="evidence" value="ECO:0007669"/>
    <property type="project" value="InterPro"/>
</dbReference>
<dbReference type="EMBL" id="BMHA01000001">
    <property type="protein sequence ID" value="GGI02721.1"/>
    <property type="molecule type" value="Genomic_DNA"/>
</dbReference>
<dbReference type="Gene3D" id="2.40.30.10">
    <property type="entry name" value="Translation factors"/>
    <property type="match status" value="1"/>
</dbReference>
<sequence length="656" mass="67178">MTAAVAGRHDTATPAGHRTVATAGHVDHGKSTLVRALTGMEPDRLDEERRRGLTIELGYAWTTFGTTTVAFVDVPGHERLVRTMLAGAGAAPAALFVVAADDGWSAQSDEHRDVLDLLEVPGVAVAVTKADTVDDARLAAVVAEASERLAGTPFASAPVVAVDAVSGRGLARLRTVLAEGLTALPAADDRGRPRLWVDRVFAPPGIGTVVTGTLTGGRLRPGDPVHVPTSGDVGRVRALQALGRPVAEAAPGMRVALDLTGLARDAIGRGDALVGGGGWRATAELDAWLRVLPGQQVDRTGAWTLHVGSAAVGCRVLPLDGPLEGPGHGPVRLVLEARLPLVVGDRVVLREAGRRATVAGGVVADPAPDRRPRGPAGRGAHATALAAAATAPPAERPAALLRLAAHGWRPAADVLAAADLTAAPAATRRTVAVVGEALVGRDDLERWIVGTARQVGDTTVDRWMLRTTLREQGAPAAVADAVVAGLLAQGRLVRVGGGLAFAEHAERAGAGTAARVRALLADLLARPFAPEELGVLTARHGIDHRLVTSLVHRGKLVRTGGLVFAGAAVPAALARLVRLEDEVGAFTAAQAKQAWGTTRKYAIPLLEHLDAAGLTVADGDGRRRVTGRGHDRALAAAAGGTAPDGAPAGQSPVGPS</sequence>
<dbReference type="Pfam" id="PF00009">
    <property type="entry name" value="GTP_EFTU"/>
    <property type="match status" value="1"/>
</dbReference>
<dbReference type="OrthoDB" id="9803139at2"/>
<feature type="region of interest" description="Disordered" evidence="3">
    <location>
        <begin position="1"/>
        <end position="25"/>
    </location>
</feature>
<keyword evidence="1" id="KW-0547">Nucleotide-binding</keyword>
<feature type="domain" description="Tr-type G" evidence="4">
    <location>
        <begin position="15"/>
        <end position="186"/>
    </location>
</feature>
<protein>
    <recommendedName>
        <fullName evidence="4">Tr-type G domain-containing protein</fullName>
    </recommendedName>
</protein>
<organism evidence="5 6">
    <name type="scientific">Egicoccus halophilus</name>
    <dbReference type="NCBI Taxonomy" id="1670830"/>
    <lineage>
        <taxon>Bacteria</taxon>
        <taxon>Bacillati</taxon>
        <taxon>Actinomycetota</taxon>
        <taxon>Nitriliruptoria</taxon>
        <taxon>Egicoccales</taxon>
        <taxon>Egicoccaceae</taxon>
        <taxon>Egicoccus</taxon>
    </lineage>
</organism>
<dbReference type="InterPro" id="IPR036390">
    <property type="entry name" value="WH_DNA-bd_sf"/>
</dbReference>
<accession>A0A8J3ET04</accession>
<evidence type="ECO:0000256" key="2">
    <source>
        <dbReference type="ARBA" id="ARBA00023134"/>
    </source>
</evidence>
<feature type="compositionally biased region" description="Low complexity" evidence="3">
    <location>
        <begin position="374"/>
        <end position="390"/>
    </location>
</feature>
<dbReference type="SUPFAM" id="SSF46785">
    <property type="entry name" value="Winged helix' DNA-binding domain"/>
    <property type="match status" value="1"/>
</dbReference>
<dbReference type="InterPro" id="IPR057335">
    <property type="entry name" value="Beta-barrel_SelB"/>
</dbReference>
<dbReference type="InterPro" id="IPR000795">
    <property type="entry name" value="T_Tr_GTP-bd_dom"/>
</dbReference>
<dbReference type="PROSITE" id="PS51722">
    <property type="entry name" value="G_TR_2"/>
    <property type="match status" value="1"/>
</dbReference>
<dbReference type="GO" id="GO:0001514">
    <property type="term" value="P:selenocysteine incorporation"/>
    <property type="evidence" value="ECO:0007669"/>
    <property type="project" value="InterPro"/>
</dbReference>
<dbReference type="RefSeq" id="WP_130648180.1">
    <property type="nucleotide sequence ID" value="NZ_BMHA01000001.1"/>
</dbReference>
<keyword evidence="6" id="KW-1185">Reference proteome</keyword>
<dbReference type="Gene3D" id="1.10.10.10">
    <property type="entry name" value="Winged helix-like DNA-binding domain superfamily/Winged helix DNA-binding domain"/>
    <property type="match status" value="1"/>
</dbReference>
<dbReference type="AlphaFoldDB" id="A0A8J3ET04"/>
<dbReference type="GO" id="GO:0005737">
    <property type="term" value="C:cytoplasm"/>
    <property type="evidence" value="ECO:0007669"/>
    <property type="project" value="InterPro"/>
</dbReference>
<dbReference type="GO" id="GO:0003723">
    <property type="term" value="F:RNA binding"/>
    <property type="evidence" value="ECO:0007669"/>
    <property type="project" value="InterPro"/>
</dbReference>
<dbReference type="PANTHER" id="PTHR43721:SF22">
    <property type="entry name" value="ELONGATION FACTOR TU, MITOCHONDRIAL"/>
    <property type="match status" value="1"/>
</dbReference>
<evidence type="ECO:0000259" key="4">
    <source>
        <dbReference type="PROSITE" id="PS51722"/>
    </source>
</evidence>
<gene>
    <name evidence="5" type="ORF">GCM10011354_01320</name>
</gene>
<dbReference type="SUPFAM" id="SSF50465">
    <property type="entry name" value="EF-Tu/eEF-1alpha/eIF2-gamma C-terminal domain"/>
    <property type="match status" value="1"/>
</dbReference>